<reference evidence="4 5" key="1">
    <citation type="submission" date="2021-04" db="EMBL/GenBank/DDBJ databases">
        <title>Nocardia tengchongensis.</title>
        <authorList>
            <person name="Zhuang k."/>
            <person name="Ran Y."/>
            <person name="Li W."/>
        </authorList>
    </citation>
    <scope>NUCLEOTIDE SEQUENCE [LARGE SCALE GENOMIC DNA]</scope>
    <source>
        <strain evidence="4 5">CFH S0057</strain>
    </source>
</reference>
<keyword evidence="1 4" id="KW-0378">Hydrolase</keyword>
<evidence type="ECO:0000256" key="2">
    <source>
        <dbReference type="SAM" id="SignalP"/>
    </source>
</evidence>
<dbReference type="PANTHER" id="PTHR43798">
    <property type="entry name" value="MONOACYLGLYCEROL LIPASE"/>
    <property type="match status" value="1"/>
</dbReference>
<dbReference type="Pfam" id="PF12697">
    <property type="entry name" value="Abhydrolase_6"/>
    <property type="match status" value="1"/>
</dbReference>
<feature type="signal peptide" evidence="2">
    <location>
        <begin position="1"/>
        <end position="29"/>
    </location>
</feature>
<protein>
    <submittedName>
        <fullName evidence="4">Alpha/beta hydrolase</fullName>
    </submittedName>
</protein>
<dbReference type="EMBL" id="CP074371">
    <property type="protein sequence ID" value="QVI19331.1"/>
    <property type="molecule type" value="Genomic_DNA"/>
</dbReference>
<dbReference type="InterPro" id="IPR050266">
    <property type="entry name" value="AB_hydrolase_sf"/>
</dbReference>
<evidence type="ECO:0000313" key="4">
    <source>
        <dbReference type="EMBL" id="QVI19331.1"/>
    </source>
</evidence>
<gene>
    <name evidence="4" type="ORF">KHQ06_23265</name>
</gene>
<dbReference type="SUPFAM" id="SSF53474">
    <property type="entry name" value="alpha/beta-Hydrolases"/>
    <property type="match status" value="1"/>
</dbReference>
<dbReference type="PANTHER" id="PTHR43798:SF31">
    <property type="entry name" value="AB HYDROLASE SUPERFAMILY PROTEIN YCLE"/>
    <property type="match status" value="1"/>
</dbReference>
<keyword evidence="5" id="KW-1185">Reference proteome</keyword>
<dbReference type="Proteomes" id="UP000683310">
    <property type="component" value="Chromosome"/>
</dbReference>
<sequence>MTTMLRAALAVTIAAAGMAMMPARGHAEADPVCREVDIPVQLSGRTEHMWGEICDPVGGPSAVLQVLIPGITYDHHYWDMPGFDGKYSYPRYAAAAGYSTLAIDRLGTGNSSRPAALDVTTVSHADTVHQLVQAVRRGDLGERWNTVVTVGHSLGTLIAEQEAAVYRDVDGVIATGWLIPPGVVASAGILARHGVATPGNGVPQQDSLPLYFAMTPGNRAFFYTAGNYDPELLAADERYRQTDTAGEMMTVPIPWASAALAPISAPALLVVGESDSFFCTPPEHTVCTAAQAAESQRWFFAPQSNLQAHVQPGSGHNIALSLNNDDGYNAMIAWIRATFAG</sequence>
<proteinExistence type="predicted"/>
<organism evidence="4 5">
    <name type="scientific">Nocardia tengchongensis</name>
    <dbReference type="NCBI Taxonomy" id="2055889"/>
    <lineage>
        <taxon>Bacteria</taxon>
        <taxon>Bacillati</taxon>
        <taxon>Actinomycetota</taxon>
        <taxon>Actinomycetes</taxon>
        <taxon>Mycobacteriales</taxon>
        <taxon>Nocardiaceae</taxon>
        <taxon>Nocardia</taxon>
    </lineage>
</organism>
<dbReference type="Gene3D" id="3.40.50.1820">
    <property type="entry name" value="alpha/beta hydrolase"/>
    <property type="match status" value="1"/>
</dbReference>
<accession>A0ABX8CHA5</accession>
<dbReference type="InterPro" id="IPR029058">
    <property type="entry name" value="AB_hydrolase_fold"/>
</dbReference>
<name>A0ABX8CHA5_9NOCA</name>
<evidence type="ECO:0000259" key="3">
    <source>
        <dbReference type="Pfam" id="PF12697"/>
    </source>
</evidence>
<feature type="chain" id="PRO_5047113340" evidence="2">
    <location>
        <begin position="30"/>
        <end position="341"/>
    </location>
</feature>
<evidence type="ECO:0000256" key="1">
    <source>
        <dbReference type="ARBA" id="ARBA00022801"/>
    </source>
</evidence>
<keyword evidence="2" id="KW-0732">Signal</keyword>
<dbReference type="InterPro" id="IPR000073">
    <property type="entry name" value="AB_hydrolase_1"/>
</dbReference>
<feature type="domain" description="AB hydrolase-1" evidence="3">
    <location>
        <begin position="66"/>
        <end position="320"/>
    </location>
</feature>
<dbReference type="GO" id="GO:0016787">
    <property type="term" value="F:hydrolase activity"/>
    <property type="evidence" value="ECO:0007669"/>
    <property type="project" value="UniProtKB-KW"/>
</dbReference>
<evidence type="ECO:0000313" key="5">
    <source>
        <dbReference type="Proteomes" id="UP000683310"/>
    </source>
</evidence>